<dbReference type="AlphaFoldDB" id="A0A2H0TET5"/>
<sequence length="201" mass="23666">MEDRRFIKIFYCFLLSFGLVLTPVFSYAYSDKTTHRALTQEIIKFFNNYSEIKIDGKDTELIIDGSRAEDEDARWMNHYYDPVNDQGLLYGTEFESSKDWSRDVLAQARWSLSLAMVNFYTLGNLREYFSADTDHTWERAIYEYAWGDKDRALYSLGHVLHLIEDAAVPDHTRNDPHPAFGYYIQLSYPNIDPYYLDLLES</sequence>
<proteinExistence type="predicted"/>
<dbReference type="EMBL" id="PFCN01000038">
    <property type="protein sequence ID" value="PIR70069.1"/>
    <property type="molecule type" value="Genomic_DNA"/>
</dbReference>
<comment type="caution">
    <text evidence="1">The sequence shown here is derived from an EMBL/GenBank/DDBJ whole genome shotgun (WGS) entry which is preliminary data.</text>
</comment>
<dbReference type="SUPFAM" id="SSF48537">
    <property type="entry name" value="Phospholipase C/P1 nuclease"/>
    <property type="match status" value="1"/>
</dbReference>
<reference evidence="2" key="1">
    <citation type="submission" date="2017-09" db="EMBL/GenBank/DDBJ databases">
        <title>Depth-based differentiation of microbial function through sediment-hosted aquifers and enrichment of novel symbionts in the deep terrestrial subsurface.</title>
        <authorList>
            <person name="Probst A.J."/>
            <person name="Ladd B."/>
            <person name="Jarett J.K."/>
            <person name="Geller-Mcgrath D.E."/>
            <person name="Sieber C.M.K."/>
            <person name="Emerson J.B."/>
            <person name="Anantharaman K."/>
            <person name="Thomas B.C."/>
            <person name="Malmstrom R."/>
            <person name="Stieglmeier M."/>
            <person name="Klingl A."/>
            <person name="Woyke T."/>
            <person name="Ryan C.M."/>
            <person name="Banfield J.F."/>
        </authorList>
    </citation>
    <scope>NUCLEOTIDE SEQUENCE [LARGE SCALE GENOMIC DNA]</scope>
</reference>
<dbReference type="Gene3D" id="1.10.575.10">
    <property type="entry name" value="P1 Nuclease"/>
    <property type="match status" value="1"/>
</dbReference>
<evidence type="ECO:0008006" key="3">
    <source>
        <dbReference type="Google" id="ProtNLM"/>
    </source>
</evidence>
<feature type="non-terminal residue" evidence="1">
    <location>
        <position position="201"/>
    </location>
</feature>
<dbReference type="Proteomes" id="UP000229383">
    <property type="component" value="Unassembled WGS sequence"/>
</dbReference>
<organism evidence="1 2">
    <name type="scientific">Candidatus Niyogibacteria bacterium CG10_big_fil_rev_8_21_14_0_10_42_19</name>
    <dbReference type="NCBI Taxonomy" id="1974725"/>
    <lineage>
        <taxon>Bacteria</taxon>
        <taxon>Candidatus Niyogiibacteriota</taxon>
    </lineage>
</organism>
<accession>A0A2H0TET5</accession>
<evidence type="ECO:0000313" key="2">
    <source>
        <dbReference type="Proteomes" id="UP000229383"/>
    </source>
</evidence>
<name>A0A2H0TET5_9BACT</name>
<dbReference type="InterPro" id="IPR008947">
    <property type="entry name" value="PLipase_C/P1_nuclease_dom_sf"/>
</dbReference>
<protein>
    <recommendedName>
        <fullName evidence="3">Zn-dependent PLC domain-containing protein</fullName>
    </recommendedName>
</protein>
<evidence type="ECO:0000313" key="1">
    <source>
        <dbReference type="EMBL" id="PIR70069.1"/>
    </source>
</evidence>
<dbReference type="GO" id="GO:0016788">
    <property type="term" value="F:hydrolase activity, acting on ester bonds"/>
    <property type="evidence" value="ECO:0007669"/>
    <property type="project" value="InterPro"/>
</dbReference>
<gene>
    <name evidence="1" type="ORF">COU46_03465</name>
</gene>